<reference evidence="4" key="1">
    <citation type="submission" date="2024-06" db="EMBL/GenBank/DDBJ databases">
        <title>Multi-omics analyses provide insights into the biosynthesis of the anticancer antibiotic pleurotin in Hohenbuehelia grisea.</title>
        <authorList>
            <person name="Weaver J.A."/>
            <person name="Alberti F."/>
        </authorList>
    </citation>
    <scope>NUCLEOTIDE SEQUENCE [LARGE SCALE GENOMIC DNA]</scope>
    <source>
        <strain evidence="4">T-177</strain>
    </source>
</reference>
<evidence type="ECO:0000256" key="1">
    <source>
        <dbReference type="SAM" id="Phobius"/>
    </source>
</evidence>
<comment type="caution">
    <text evidence="3">The sequence shown here is derived from an EMBL/GenBank/DDBJ whole genome shotgun (WGS) entry which is preliminary data.</text>
</comment>
<evidence type="ECO:0000313" key="3">
    <source>
        <dbReference type="EMBL" id="KAL0952013.1"/>
    </source>
</evidence>
<gene>
    <name evidence="3" type="ORF">HGRIS_008662</name>
</gene>
<proteinExistence type="predicted"/>
<feature type="signal peptide" evidence="2">
    <location>
        <begin position="1"/>
        <end position="20"/>
    </location>
</feature>
<sequence>MRFFNNTCLVLCYVALTVHGNTEIVNFAAEDDDGATSTRGLQLDLITADWPKLEYGHSESQWKVLPAPLATPITSVCETLAEEQSGDLGPDTNATRGTAFRRCPHELWIRLDLSEEPWRGHSKFTLRASWPASFPTDFHIQVYTSRELRDYFVHRGVAPELNTAHAIPPPVPVRFKYARIRLVNTGVLTPEAHTDPSQASPSPDTQALDNEPVPFVLVLEPLHFGVLPGSVVPVLVLLVPILVFAVLAVPRLNVYLEKLAQEARKELGVASSQSEKQD</sequence>
<accession>A0ABR3J973</accession>
<keyword evidence="1" id="KW-0812">Transmembrane</keyword>
<keyword evidence="2" id="KW-0732">Signal</keyword>
<protein>
    <submittedName>
        <fullName evidence="3">Uncharacterized protein</fullName>
    </submittedName>
</protein>
<keyword evidence="1" id="KW-1133">Transmembrane helix</keyword>
<keyword evidence="1" id="KW-0472">Membrane</keyword>
<keyword evidence="4" id="KW-1185">Reference proteome</keyword>
<feature type="chain" id="PRO_5046695636" evidence="2">
    <location>
        <begin position="21"/>
        <end position="278"/>
    </location>
</feature>
<organism evidence="3 4">
    <name type="scientific">Hohenbuehelia grisea</name>
    <dbReference type="NCBI Taxonomy" id="104357"/>
    <lineage>
        <taxon>Eukaryota</taxon>
        <taxon>Fungi</taxon>
        <taxon>Dikarya</taxon>
        <taxon>Basidiomycota</taxon>
        <taxon>Agaricomycotina</taxon>
        <taxon>Agaricomycetes</taxon>
        <taxon>Agaricomycetidae</taxon>
        <taxon>Agaricales</taxon>
        <taxon>Pleurotineae</taxon>
        <taxon>Pleurotaceae</taxon>
        <taxon>Hohenbuehelia</taxon>
    </lineage>
</organism>
<feature type="transmembrane region" description="Helical" evidence="1">
    <location>
        <begin position="226"/>
        <end position="249"/>
    </location>
</feature>
<evidence type="ECO:0000256" key="2">
    <source>
        <dbReference type="SAM" id="SignalP"/>
    </source>
</evidence>
<evidence type="ECO:0000313" key="4">
    <source>
        <dbReference type="Proteomes" id="UP001556367"/>
    </source>
</evidence>
<name>A0ABR3J973_9AGAR</name>
<dbReference type="Proteomes" id="UP001556367">
    <property type="component" value="Unassembled WGS sequence"/>
</dbReference>
<dbReference type="EMBL" id="JASNQZ010000011">
    <property type="protein sequence ID" value="KAL0952013.1"/>
    <property type="molecule type" value="Genomic_DNA"/>
</dbReference>